<gene>
    <name evidence="3" type="ORF">E0F26_09880</name>
</gene>
<accession>A0ABY6Q7Y6</accession>
<name>A0ABY6Q7Y6_9GAMM</name>
<evidence type="ECO:0000313" key="4">
    <source>
        <dbReference type="Proteomes" id="UP001317963"/>
    </source>
</evidence>
<dbReference type="RefSeq" id="WP_279241494.1">
    <property type="nucleotide sequence ID" value="NZ_CP036501.1"/>
</dbReference>
<dbReference type="PANTHER" id="PTHR30383:SF24">
    <property type="entry name" value="THIOESTERASE 1_PROTEASE 1_LYSOPHOSPHOLIPASE L1"/>
    <property type="match status" value="1"/>
</dbReference>
<dbReference type="InterPro" id="IPR013830">
    <property type="entry name" value="SGNH_hydro"/>
</dbReference>
<evidence type="ECO:0000256" key="1">
    <source>
        <dbReference type="SAM" id="Phobius"/>
    </source>
</evidence>
<keyword evidence="1" id="KW-0472">Membrane</keyword>
<dbReference type="Proteomes" id="UP001317963">
    <property type="component" value="Chromosome"/>
</dbReference>
<dbReference type="InterPro" id="IPR051532">
    <property type="entry name" value="Ester_Hydrolysis_Enzymes"/>
</dbReference>
<dbReference type="InterPro" id="IPR036514">
    <property type="entry name" value="SGNH_hydro_sf"/>
</dbReference>
<reference evidence="3 4" key="1">
    <citation type="submission" date="2019-02" db="EMBL/GenBank/DDBJ databases">
        <title>Halieaceae_genomes.</title>
        <authorList>
            <person name="Li S.-H."/>
        </authorList>
    </citation>
    <scope>NUCLEOTIDE SEQUENCE [LARGE SCALE GENOMIC DNA]</scope>
    <source>
        <strain evidence="3 4">JH123</strain>
    </source>
</reference>
<protein>
    <submittedName>
        <fullName evidence="3">Arylesterase</fullName>
    </submittedName>
</protein>
<evidence type="ECO:0000259" key="2">
    <source>
        <dbReference type="Pfam" id="PF13472"/>
    </source>
</evidence>
<dbReference type="SUPFAM" id="SSF52266">
    <property type="entry name" value="SGNH hydrolase"/>
    <property type="match status" value="1"/>
</dbReference>
<dbReference type="PANTHER" id="PTHR30383">
    <property type="entry name" value="THIOESTERASE 1/PROTEASE 1/LYSOPHOSPHOLIPASE L1"/>
    <property type="match status" value="1"/>
</dbReference>
<sequence length="246" mass="26527">MRHYLWHHLRRYVGVGLTTVSTFLLPTLTTVGVTSASQTLLKATILGPLLVLASLAQADSPTKVLVVGDSLSAAYGLNMDQGWVNLLEQRLQAEIQGTTVINASISGETTRGGAYRLPALLDDYKPALVIIELGGNDGLRAMPIKQMRENLAAMTEASLAVGAQVLLLAAEAPPNLGRRYTELFRGIYTSLADYEGVETLPFIVESVFLNPSLMQSDGIHPNATAQPLLVEVVWPTLVTMLKESSQ</sequence>
<feature type="transmembrane region" description="Helical" evidence="1">
    <location>
        <begin position="12"/>
        <end position="33"/>
    </location>
</feature>
<organism evidence="3 4">
    <name type="scientific">Candidatus Paraluminiphilus aquimaris</name>
    <dbReference type="NCBI Taxonomy" id="2518994"/>
    <lineage>
        <taxon>Bacteria</taxon>
        <taxon>Pseudomonadati</taxon>
        <taxon>Pseudomonadota</taxon>
        <taxon>Gammaproteobacteria</taxon>
        <taxon>Cellvibrionales</taxon>
        <taxon>Halieaceae</taxon>
        <taxon>Candidatus Paraluminiphilus</taxon>
    </lineage>
</organism>
<feature type="domain" description="SGNH hydrolase-type esterase" evidence="2">
    <location>
        <begin position="66"/>
        <end position="224"/>
    </location>
</feature>
<dbReference type="Pfam" id="PF13472">
    <property type="entry name" value="Lipase_GDSL_2"/>
    <property type="match status" value="1"/>
</dbReference>
<dbReference type="Gene3D" id="3.40.50.1110">
    <property type="entry name" value="SGNH hydrolase"/>
    <property type="match status" value="1"/>
</dbReference>
<proteinExistence type="predicted"/>
<keyword evidence="4" id="KW-1185">Reference proteome</keyword>
<dbReference type="EMBL" id="CP036501">
    <property type="protein sequence ID" value="UZP75025.1"/>
    <property type="molecule type" value="Genomic_DNA"/>
</dbReference>
<dbReference type="CDD" id="cd01822">
    <property type="entry name" value="Lysophospholipase_L1_like"/>
    <property type="match status" value="1"/>
</dbReference>
<keyword evidence="1" id="KW-1133">Transmembrane helix</keyword>
<evidence type="ECO:0000313" key="3">
    <source>
        <dbReference type="EMBL" id="UZP75025.1"/>
    </source>
</evidence>
<keyword evidence="1" id="KW-0812">Transmembrane</keyword>